<dbReference type="InterPro" id="IPR000014">
    <property type="entry name" value="PAS"/>
</dbReference>
<dbReference type="Pfam" id="PF13185">
    <property type="entry name" value="GAF_2"/>
    <property type="match status" value="1"/>
</dbReference>
<dbReference type="InterPro" id="IPR029016">
    <property type="entry name" value="GAF-like_dom_sf"/>
</dbReference>
<evidence type="ECO:0000256" key="2">
    <source>
        <dbReference type="ARBA" id="ARBA00012438"/>
    </source>
</evidence>
<feature type="domain" description="PAS" evidence="14">
    <location>
        <begin position="914"/>
        <end position="984"/>
    </location>
</feature>
<dbReference type="CDD" id="cd16922">
    <property type="entry name" value="HATPase_EvgS-ArcB-TorS-like"/>
    <property type="match status" value="1"/>
</dbReference>
<dbReference type="SUPFAM" id="SSF55781">
    <property type="entry name" value="GAF domain-like"/>
    <property type="match status" value="1"/>
</dbReference>
<dbReference type="GO" id="GO:0000155">
    <property type="term" value="F:phosphorelay sensor kinase activity"/>
    <property type="evidence" value="ECO:0007669"/>
    <property type="project" value="InterPro"/>
</dbReference>
<gene>
    <name evidence="16" type="ORF">HMI49_33010</name>
</gene>
<dbReference type="InterPro" id="IPR005467">
    <property type="entry name" value="His_kinase_dom"/>
</dbReference>
<proteinExistence type="predicted"/>
<dbReference type="SUPFAM" id="SSF47384">
    <property type="entry name" value="Homodimeric domain of signal transducing histidine kinase"/>
    <property type="match status" value="2"/>
</dbReference>
<evidence type="ECO:0000256" key="3">
    <source>
        <dbReference type="ARBA" id="ARBA00022553"/>
    </source>
</evidence>
<dbReference type="InterPro" id="IPR000700">
    <property type="entry name" value="PAS-assoc_C"/>
</dbReference>
<dbReference type="PANTHER" id="PTHR43547:SF2">
    <property type="entry name" value="HYBRID SIGNAL TRANSDUCTION HISTIDINE KINASE C"/>
    <property type="match status" value="1"/>
</dbReference>
<evidence type="ECO:0000256" key="9">
    <source>
        <dbReference type="PROSITE-ProRule" id="PRU00169"/>
    </source>
</evidence>
<dbReference type="SUPFAM" id="SSF55874">
    <property type="entry name" value="ATPase domain of HSP90 chaperone/DNA topoisomerase II/histidine kinase"/>
    <property type="match status" value="2"/>
</dbReference>
<keyword evidence="7" id="KW-0067">ATP-binding</keyword>
<dbReference type="CDD" id="cd00082">
    <property type="entry name" value="HisKA"/>
    <property type="match status" value="2"/>
</dbReference>
<keyword evidence="10" id="KW-0175">Coiled coil</keyword>
<dbReference type="GO" id="GO:0005524">
    <property type="term" value="F:ATP binding"/>
    <property type="evidence" value="ECO:0007669"/>
    <property type="project" value="UniProtKB-KW"/>
</dbReference>
<evidence type="ECO:0000256" key="10">
    <source>
        <dbReference type="SAM" id="Coils"/>
    </source>
</evidence>
<keyword evidence="17" id="KW-1185">Reference proteome</keyword>
<dbReference type="Pfam" id="PF00512">
    <property type="entry name" value="HisKA"/>
    <property type="match status" value="2"/>
</dbReference>
<feature type="coiled-coil region" evidence="10">
    <location>
        <begin position="758"/>
        <end position="787"/>
    </location>
</feature>
<feature type="domain" description="Histidine kinase" evidence="12">
    <location>
        <begin position="376"/>
        <end position="594"/>
    </location>
</feature>
<feature type="domain" description="PAS" evidence="14">
    <location>
        <begin position="784"/>
        <end position="856"/>
    </location>
</feature>
<dbReference type="FunFam" id="3.30.450.20:FF:000099">
    <property type="entry name" value="Sensory box sensor histidine kinase"/>
    <property type="match status" value="1"/>
</dbReference>
<evidence type="ECO:0000256" key="8">
    <source>
        <dbReference type="ARBA" id="ARBA00023012"/>
    </source>
</evidence>
<dbReference type="InterPro" id="IPR004358">
    <property type="entry name" value="Sig_transdc_His_kin-like_C"/>
</dbReference>
<dbReference type="InterPro" id="IPR003661">
    <property type="entry name" value="HisK_dim/P_dom"/>
</dbReference>
<dbReference type="Gene3D" id="3.30.565.10">
    <property type="entry name" value="Histidine kinase-like ATPase, C-terminal domain"/>
    <property type="match status" value="2"/>
</dbReference>
<dbReference type="InterPro" id="IPR003018">
    <property type="entry name" value="GAF"/>
</dbReference>
<comment type="caution">
    <text evidence="16">The sequence shown here is derived from an EMBL/GenBank/DDBJ whole genome shotgun (WGS) entry which is preliminary data.</text>
</comment>
<evidence type="ECO:0000256" key="1">
    <source>
        <dbReference type="ARBA" id="ARBA00000085"/>
    </source>
</evidence>
<dbReference type="InterPro" id="IPR035965">
    <property type="entry name" value="PAS-like_dom_sf"/>
</dbReference>
<name>A0A7Y4NWC1_9BACT</name>
<evidence type="ECO:0000259" key="14">
    <source>
        <dbReference type="PROSITE" id="PS50112"/>
    </source>
</evidence>
<dbReference type="EC" id="2.7.13.3" evidence="2"/>
<dbReference type="CDD" id="cd00130">
    <property type="entry name" value="PAS"/>
    <property type="match status" value="2"/>
</dbReference>
<protein>
    <recommendedName>
        <fullName evidence="2">histidine kinase</fullName>
        <ecNumber evidence="2">2.7.13.3</ecNumber>
    </recommendedName>
</protein>
<dbReference type="InterPro" id="IPR036890">
    <property type="entry name" value="HATPase_C_sf"/>
</dbReference>
<dbReference type="SMART" id="SM00086">
    <property type="entry name" value="PAC"/>
    <property type="match status" value="3"/>
</dbReference>
<dbReference type="EMBL" id="JABFJV010000278">
    <property type="protein sequence ID" value="NOK38032.1"/>
    <property type="molecule type" value="Genomic_DNA"/>
</dbReference>
<dbReference type="RefSeq" id="WP_171437801.1">
    <property type="nucleotide sequence ID" value="NZ_JABFJV010000278.1"/>
</dbReference>
<dbReference type="Pfam" id="PF00072">
    <property type="entry name" value="Response_reg"/>
    <property type="match status" value="1"/>
</dbReference>
<dbReference type="SUPFAM" id="SSF55785">
    <property type="entry name" value="PYP-like sensor domain (PAS domain)"/>
    <property type="match status" value="2"/>
</dbReference>
<evidence type="ECO:0000256" key="7">
    <source>
        <dbReference type="ARBA" id="ARBA00022840"/>
    </source>
</evidence>
<dbReference type="SMART" id="SM00091">
    <property type="entry name" value="PAS"/>
    <property type="match status" value="2"/>
</dbReference>
<evidence type="ECO:0000259" key="13">
    <source>
        <dbReference type="PROSITE" id="PS50110"/>
    </source>
</evidence>
<dbReference type="InterPro" id="IPR001610">
    <property type="entry name" value="PAC"/>
</dbReference>
<dbReference type="PANTHER" id="PTHR43547">
    <property type="entry name" value="TWO-COMPONENT HISTIDINE KINASE"/>
    <property type="match status" value="1"/>
</dbReference>
<feature type="domain" description="Response regulatory" evidence="13">
    <location>
        <begin position="650"/>
        <end position="765"/>
    </location>
</feature>
<dbReference type="InterPro" id="IPR013655">
    <property type="entry name" value="PAS_fold_3"/>
</dbReference>
<dbReference type="Gene3D" id="3.30.450.20">
    <property type="entry name" value="PAS domain"/>
    <property type="match status" value="3"/>
</dbReference>
<feature type="modified residue" description="4-aspartylphosphate" evidence="9">
    <location>
        <position position="698"/>
    </location>
</feature>
<dbReference type="NCBIfam" id="TIGR00229">
    <property type="entry name" value="sensory_box"/>
    <property type="match status" value="2"/>
</dbReference>
<dbReference type="PROSITE" id="PS50113">
    <property type="entry name" value="PAC"/>
    <property type="match status" value="2"/>
</dbReference>
<evidence type="ECO:0000256" key="4">
    <source>
        <dbReference type="ARBA" id="ARBA00022679"/>
    </source>
</evidence>
<dbReference type="InterPro" id="IPR001789">
    <property type="entry name" value="Sig_transdc_resp-reg_receiver"/>
</dbReference>
<keyword evidence="4" id="KW-0808">Transferase</keyword>
<evidence type="ECO:0000256" key="6">
    <source>
        <dbReference type="ARBA" id="ARBA00022777"/>
    </source>
</evidence>
<dbReference type="Gene3D" id="3.30.450.40">
    <property type="match status" value="1"/>
</dbReference>
<dbReference type="Gene3D" id="3.40.50.2300">
    <property type="match status" value="1"/>
</dbReference>
<evidence type="ECO:0000313" key="16">
    <source>
        <dbReference type="EMBL" id="NOK38032.1"/>
    </source>
</evidence>
<reference evidence="16 17" key="1">
    <citation type="submission" date="2020-05" db="EMBL/GenBank/DDBJ databases">
        <authorList>
            <person name="Whitworth D."/>
        </authorList>
    </citation>
    <scope>NUCLEOTIDE SEQUENCE [LARGE SCALE GENOMIC DNA]</scope>
    <source>
        <strain evidence="16 17">AB043B</strain>
    </source>
</reference>
<dbReference type="CDD" id="cd17574">
    <property type="entry name" value="REC_OmpR"/>
    <property type="match status" value="1"/>
</dbReference>
<dbReference type="FunFam" id="1.10.287.130:FF:000045">
    <property type="entry name" value="Two-component system sensor histidine kinase/response regulator"/>
    <property type="match status" value="1"/>
</dbReference>
<evidence type="ECO:0000313" key="17">
    <source>
        <dbReference type="Proteomes" id="UP000563426"/>
    </source>
</evidence>
<dbReference type="Gene3D" id="1.10.287.130">
    <property type="match status" value="2"/>
</dbReference>
<evidence type="ECO:0000256" key="5">
    <source>
        <dbReference type="ARBA" id="ARBA00022741"/>
    </source>
</evidence>
<keyword evidence="3 9" id="KW-0597">Phosphoprotein</keyword>
<feature type="region of interest" description="Disordered" evidence="11">
    <location>
        <begin position="1"/>
        <end position="29"/>
    </location>
</feature>
<keyword evidence="6" id="KW-0418">Kinase</keyword>
<evidence type="ECO:0000259" key="12">
    <source>
        <dbReference type="PROSITE" id="PS50109"/>
    </source>
</evidence>
<dbReference type="PROSITE" id="PS50110">
    <property type="entry name" value="RESPONSE_REGULATORY"/>
    <property type="match status" value="1"/>
</dbReference>
<dbReference type="InterPro" id="IPR003594">
    <property type="entry name" value="HATPase_dom"/>
</dbReference>
<dbReference type="Gene3D" id="2.10.70.100">
    <property type="match status" value="1"/>
</dbReference>
<dbReference type="SMART" id="SM00388">
    <property type="entry name" value="HisKA"/>
    <property type="match status" value="2"/>
</dbReference>
<feature type="domain" description="PAC" evidence="15">
    <location>
        <begin position="987"/>
        <end position="1039"/>
    </location>
</feature>
<evidence type="ECO:0000256" key="11">
    <source>
        <dbReference type="SAM" id="MobiDB-lite"/>
    </source>
</evidence>
<dbReference type="InterPro" id="IPR036097">
    <property type="entry name" value="HisK_dim/P_sf"/>
</dbReference>
<comment type="catalytic activity">
    <reaction evidence="1">
        <text>ATP + protein L-histidine = ADP + protein N-phospho-L-histidine.</text>
        <dbReference type="EC" id="2.7.13.3"/>
    </reaction>
</comment>
<dbReference type="Pfam" id="PF02518">
    <property type="entry name" value="HATPase_c"/>
    <property type="match status" value="2"/>
</dbReference>
<evidence type="ECO:0000259" key="15">
    <source>
        <dbReference type="PROSITE" id="PS50113"/>
    </source>
</evidence>
<keyword evidence="5" id="KW-0547">Nucleotide-binding</keyword>
<keyword evidence="8" id="KW-0902">Two-component regulatory system</keyword>
<dbReference type="Proteomes" id="UP000563426">
    <property type="component" value="Unassembled WGS sequence"/>
</dbReference>
<dbReference type="PRINTS" id="PR00344">
    <property type="entry name" value="BCTRLSENSOR"/>
</dbReference>
<dbReference type="InterPro" id="IPR011006">
    <property type="entry name" value="CheY-like_superfamily"/>
</dbReference>
<accession>A0A7Y4NWC1</accession>
<dbReference type="SUPFAM" id="SSF52172">
    <property type="entry name" value="CheY-like"/>
    <property type="match status" value="1"/>
</dbReference>
<dbReference type="SMART" id="SM00448">
    <property type="entry name" value="REC"/>
    <property type="match status" value="1"/>
</dbReference>
<sequence>MNHGPRTPGDGGVDDASPPEPGDTDPAVREVLAGGGEMGALMRSMDWSKTPLGPVSSWPQSLRTLVSACLHSRFPMMVFWGPRLVKLYNDAYRPMLGGKHPFAMGRPGQEVWAEIWDDIGPMIEQVRGEGRATLAENQRLFLERNGFSEETYFTFSYSPVRDESGAVNGVLDTAVETTSQVLDARRLRTLQEVASRAGGSLRVHDACTRALEALATNPADLPFALLYRIDATGSRASLEARMGLEGDGAFCPGEVGLEPGAASPWPLARVMRSGRAERVEGLEARFGPLPLREGVPQPGSALVLPVARSGESNPAGLLVLGLSPRLPADASYLSFLELVAGGLGAAIAGARAYEDAWRQAEALAELDRAKTAFFSNISHEFRTPLTLMLGPLGDVLTDPERPLDRRHRERLGLVLRNSQRLLKLVNSLLDFSRMEAGRMRATFEPTDLGPLTAGLAGAFDSLVKKAGLRLQVDCPPLSTPVWVDHDLWEKIVLNLLSNAFKFTFEGTLTVRLREHGDRVELSVSDTGTGIPAHELPRIFERFHRVEGVRGRSHEGSGIGLALVRELVELHGGRITARSVPDQGTTFTVSLPTGTAHLPPEQLRAPTQGPAWAPNPEVFVHEAAQWLSDATDELPIPVPVPETSPGVVRGHVLLADDNADMRDYIRRSLEGRFTVTAVADGRSALDAARERPPDVVLSDVMMPGLDGFGLLRELKADPRTAHIPVILLSARAGEEAKVEGLNAGADDYLVKPFGVRELVARLEGTVNAARARAQREELLQALQLSETRYRLATRATKDAVWDLDIRTQQLSWSEGIHTLFGYPVGSVPSGLDWWTDAVHPEDRQQAIESLHAIADAPEGSDWRAEYRFRRQDGTYAQVEDRGWVVRDATGTAIRMVGAMQDVTERKAADDALRRSEEEFRTLAEALPEAVFVTTPDGAFTYVNNVLAERTGVSAQEFLDRGYRRVIHPDDMAPSGKIWMDALEHGERFQTEHRVRYRDGQYRWHLVRALPVLDAEGRVVKWVGTSMDVHELRQAQAQQQQRADFEQQLIGIVSHDLRNPVSAILLGAASLMRREELDERSTKAVSRIQSAAERAHRMIRDLLDFTQARLGGGLRIQRRPSDLHEIVDGVLEEIEATHPDREIRRRRGGSGLGEWDPDRLGQMAQNLVTNALRYSPRDTAVLVETYGTDDAVTLSIHNAGAPIPPERQGLLFQPLQRASGEVDHGSRSIGLGLYIVKQLVEAHGGTVTVTSTAEAGTTFTVRLPRHVPAAVELPASR</sequence>
<dbReference type="AlphaFoldDB" id="A0A7Y4NWC1"/>
<dbReference type="PROSITE" id="PS50109">
    <property type="entry name" value="HIS_KIN"/>
    <property type="match status" value="2"/>
</dbReference>
<dbReference type="PROSITE" id="PS50112">
    <property type="entry name" value="PAS"/>
    <property type="match status" value="2"/>
</dbReference>
<feature type="domain" description="Histidine kinase" evidence="12">
    <location>
        <begin position="1050"/>
        <end position="1265"/>
    </location>
</feature>
<feature type="domain" description="PAC" evidence="15">
    <location>
        <begin position="861"/>
        <end position="913"/>
    </location>
</feature>
<organism evidence="16 17">
    <name type="scientific">Corallococcus exercitus</name>
    <dbReference type="NCBI Taxonomy" id="2316736"/>
    <lineage>
        <taxon>Bacteria</taxon>
        <taxon>Pseudomonadati</taxon>
        <taxon>Myxococcota</taxon>
        <taxon>Myxococcia</taxon>
        <taxon>Myxococcales</taxon>
        <taxon>Cystobacterineae</taxon>
        <taxon>Myxococcaceae</taxon>
        <taxon>Corallococcus</taxon>
    </lineage>
</organism>
<dbReference type="Pfam" id="PF08447">
    <property type="entry name" value="PAS_3"/>
    <property type="match status" value="2"/>
</dbReference>
<dbReference type="CDD" id="cd00075">
    <property type="entry name" value="HATPase"/>
    <property type="match status" value="1"/>
</dbReference>
<dbReference type="FunFam" id="3.30.565.10:FF:000037">
    <property type="entry name" value="Hybrid sensor histidine kinase/response regulator"/>
    <property type="match status" value="1"/>
</dbReference>
<dbReference type="SMART" id="SM00387">
    <property type="entry name" value="HATPase_c"/>
    <property type="match status" value="2"/>
</dbReference>